<proteinExistence type="predicted"/>
<dbReference type="EMBL" id="JAZAQF010000016">
    <property type="protein sequence ID" value="MFG3816597.1"/>
    <property type="molecule type" value="Genomic_DNA"/>
</dbReference>
<dbReference type="Proteomes" id="UP001604335">
    <property type="component" value="Unassembled WGS sequence"/>
</dbReference>
<organism evidence="1 2">
    <name type="scientific">Limnothrix redekei LRLZ20PSL1</name>
    <dbReference type="NCBI Taxonomy" id="3112953"/>
    <lineage>
        <taxon>Bacteria</taxon>
        <taxon>Bacillati</taxon>
        <taxon>Cyanobacteriota</taxon>
        <taxon>Cyanophyceae</taxon>
        <taxon>Pseudanabaenales</taxon>
        <taxon>Pseudanabaenaceae</taxon>
        <taxon>Limnothrix</taxon>
    </lineage>
</organism>
<name>A0ABW7C5X1_9CYAN</name>
<accession>A0ABW7C5X1</accession>
<gene>
    <name evidence="1" type="ORF">VPK24_03025</name>
</gene>
<comment type="caution">
    <text evidence="1">The sequence shown here is derived from an EMBL/GenBank/DDBJ whole genome shotgun (WGS) entry which is preliminary data.</text>
</comment>
<evidence type="ECO:0000313" key="2">
    <source>
        <dbReference type="Proteomes" id="UP001604335"/>
    </source>
</evidence>
<reference evidence="2" key="1">
    <citation type="journal article" date="2024" name="Algal Res.">
        <title>Biochemical, toxicological and genomic investigation of a high-biomass producing Limnothrix strain isolated from Italian shallow drinking water reservoir.</title>
        <authorList>
            <person name="Simonazzi M."/>
            <person name="Shishido T.K."/>
            <person name="Delbaje E."/>
            <person name="Wahlsten M."/>
            <person name="Fewer D.P."/>
            <person name="Sivonen K."/>
            <person name="Pezzolesi L."/>
            <person name="Pistocchi R."/>
        </authorList>
    </citation>
    <scope>NUCLEOTIDE SEQUENCE [LARGE SCALE GENOMIC DNA]</scope>
    <source>
        <strain evidence="2">LRLZ20PSL1</strain>
    </source>
</reference>
<evidence type="ECO:0000313" key="1">
    <source>
        <dbReference type="EMBL" id="MFG3816597.1"/>
    </source>
</evidence>
<protein>
    <submittedName>
        <fullName evidence="1">Uncharacterized protein</fullName>
    </submittedName>
</protein>
<keyword evidence="2" id="KW-1185">Reference proteome</keyword>
<dbReference type="RefSeq" id="WP_099531546.1">
    <property type="nucleotide sequence ID" value="NZ_JAZAQF010000016.1"/>
</dbReference>
<sequence>MSDDLFSFVVTNNTDQAILEIWVSPDDEEWSQFDLPEEGIASGEGATVTWAEHTNDSPCEWYISFVFEDESESETVLVNFCEEPNITVG</sequence>